<feature type="domain" description="Peptidase S26" evidence="4">
    <location>
        <begin position="9"/>
        <end position="145"/>
    </location>
</feature>
<protein>
    <recommendedName>
        <fullName evidence="3">Signal peptidase I</fullName>
        <ecNumber evidence="3">3.4.21.89</ecNumber>
    </recommendedName>
</protein>
<dbReference type="InterPro" id="IPR019533">
    <property type="entry name" value="Peptidase_S26"/>
</dbReference>
<dbReference type="Gene3D" id="2.10.109.10">
    <property type="entry name" value="Umud Fragment, subunit A"/>
    <property type="match status" value="1"/>
</dbReference>
<feature type="transmembrane region" description="Helical" evidence="3">
    <location>
        <begin position="6"/>
        <end position="25"/>
    </location>
</feature>
<comment type="subcellular location">
    <subcellularLocation>
        <location evidence="1">Cell membrane</location>
        <topology evidence="1">Single-pass type II membrane protein</topology>
    </subcellularLocation>
    <subcellularLocation>
        <location evidence="3">Membrane</location>
        <topology evidence="3">Single-pass type II membrane protein</topology>
    </subcellularLocation>
</comment>
<keyword evidence="3" id="KW-0472">Membrane</keyword>
<evidence type="ECO:0000256" key="3">
    <source>
        <dbReference type="RuleBase" id="RU362042"/>
    </source>
</evidence>
<keyword evidence="3 5" id="KW-0378">Hydrolase</keyword>
<organism evidence="5 6">
    <name type="scientific">Salinithrix halophila</name>
    <dbReference type="NCBI Taxonomy" id="1485204"/>
    <lineage>
        <taxon>Bacteria</taxon>
        <taxon>Bacillati</taxon>
        <taxon>Bacillota</taxon>
        <taxon>Bacilli</taxon>
        <taxon>Bacillales</taxon>
        <taxon>Thermoactinomycetaceae</taxon>
        <taxon>Salinithrix</taxon>
    </lineage>
</organism>
<reference evidence="6" key="1">
    <citation type="journal article" date="2019" name="Int. J. Syst. Evol. Microbiol.">
        <title>The Global Catalogue of Microorganisms (GCM) 10K type strain sequencing project: providing services to taxonomists for standard genome sequencing and annotation.</title>
        <authorList>
            <consortium name="The Broad Institute Genomics Platform"/>
            <consortium name="The Broad Institute Genome Sequencing Center for Infectious Disease"/>
            <person name="Wu L."/>
            <person name="Ma J."/>
        </authorList>
    </citation>
    <scope>NUCLEOTIDE SEQUENCE [LARGE SCALE GENOMIC DNA]</scope>
    <source>
        <strain evidence="6">IBRC-M 10813</strain>
    </source>
</reference>
<dbReference type="GO" id="GO:0009003">
    <property type="term" value="F:signal peptidase activity"/>
    <property type="evidence" value="ECO:0007669"/>
    <property type="project" value="UniProtKB-EC"/>
</dbReference>
<keyword evidence="3" id="KW-0812">Transmembrane</keyword>
<dbReference type="RefSeq" id="WP_380701619.1">
    <property type="nucleotide sequence ID" value="NZ_JBHSAP010000004.1"/>
</dbReference>
<dbReference type="SUPFAM" id="SSF51306">
    <property type="entry name" value="LexA/Signal peptidase"/>
    <property type="match status" value="1"/>
</dbReference>
<keyword evidence="6" id="KW-1185">Reference proteome</keyword>
<dbReference type="EC" id="3.4.21.89" evidence="3"/>
<dbReference type="InterPro" id="IPR036286">
    <property type="entry name" value="LexA/Signal_pep-like_sf"/>
</dbReference>
<evidence type="ECO:0000256" key="2">
    <source>
        <dbReference type="ARBA" id="ARBA00009370"/>
    </source>
</evidence>
<proteinExistence type="inferred from homology"/>
<evidence type="ECO:0000256" key="1">
    <source>
        <dbReference type="ARBA" id="ARBA00004401"/>
    </source>
</evidence>
<comment type="caution">
    <text evidence="5">The sequence shown here is derived from an EMBL/GenBank/DDBJ whole genome shotgun (WGS) entry which is preliminary data.</text>
</comment>
<evidence type="ECO:0000259" key="4">
    <source>
        <dbReference type="Pfam" id="PF10502"/>
    </source>
</evidence>
<sequence>MFRLLLGIWSGAIFCALILFSFYDWNVIMGPSMKPTLEPENIILIKRNPRHIQRGDIVSFQIKEKDVPYIKRVVAMEGDRVEGRNHQLYVNGRSVQKNVSAFSALVVPKDHVFLMGDNADQSIDSRDFGPVSIQSVSDQAVAIIWPLSKVGLFNSKRAPFEK</sequence>
<accession>A0ABV8JDU1</accession>
<dbReference type="NCBIfam" id="TIGR02227">
    <property type="entry name" value="sigpep_I_bact"/>
    <property type="match status" value="1"/>
</dbReference>
<evidence type="ECO:0000313" key="5">
    <source>
        <dbReference type="EMBL" id="MFC4075489.1"/>
    </source>
</evidence>
<dbReference type="PANTHER" id="PTHR43390:SF1">
    <property type="entry name" value="CHLOROPLAST PROCESSING PEPTIDASE"/>
    <property type="match status" value="1"/>
</dbReference>
<gene>
    <name evidence="5" type="primary">lepB</name>
    <name evidence="5" type="ORF">ACFOUO_01540</name>
</gene>
<dbReference type="Pfam" id="PF10502">
    <property type="entry name" value="Peptidase_S26"/>
    <property type="match status" value="1"/>
</dbReference>
<dbReference type="InterPro" id="IPR000223">
    <property type="entry name" value="Pept_S26A_signal_pept_1"/>
</dbReference>
<dbReference type="Proteomes" id="UP001595843">
    <property type="component" value="Unassembled WGS sequence"/>
</dbReference>
<dbReference type="PRINTS" id="PR00727">
    <property type="entry name" value="LEADERPTASE"/>
</dbReference>
<comment type="similarity">
    <text evidence="2 3">Belongs to the peptidase S26 family.</text>
</comment>
<evidence type="ECO:0000313" key="6">
    <source>
        <dbReference type="Proteomes" id="UP001595843"/>
    </source>
</evidence>
<comment type="catalytic activity">
    <reaction evidence="3">
        <text>Cleavage of hydrophobic, N-terminal signal or leader sequences from secreted and periplasmic proteins.</text>
        <dbReference type="EC" id="3.4.21.89"/>
    </reaction>
</comment>
<dbReference type="PANTHER" id="PTHR43390">
    <property type="entry name" value="SIGNAL PEPTIDASE I"/>
    <property type="match status" value="1"/>
</dbReference>
<name>A0ABV8JDU1_9BACL</name>
<keyword evidence="3" id="KW-1133">Transmembrane helix</keyword>
<dbReference type="EMBL" id="JBHSAP010000004">
    <property type="protein sequence ID" value="MFC4075489.1"/>
    <property type="molecule type" value="Genomic_DNA"/>
</dbReference>
<keyword evidence="3" id="KW-0645">Protease</keyword>
<dbReference type="CDD" id="cd06530">
    <property type="entry name" value="S26_SPase_I"/>
    <property type="match status" value="1"/>
</dbReference>